<feature type="compositionally biased region" description="Polar residues" evidence="5">
    <location>
        <begin position="402"/>
        <end position="414"/>
    </location>
</feature>
<evidence type="ECO:0008006" key="11">
    <source>
        <dbReference type="Google" id="ProtNLM"/>
    </source>
</evidence>
<feature type="region of interest" description="Disordered" evidence="5">
    <location>
        <begin position="947"/>
        <end position="967"/>
    </location>
</feature>
<evidence type="ECO:0000259" key="8">
    <source>
        <dbReference type="Pfam" id="PF25624"/>
    </source>
</evidence>
<dbReference type="OrthoDB" id="7451790at2759"/>
<protein>
    <recommendedName>
        <fullName evidence="11">Serine/threonine-protein kinase 11-interacting protein</fullName>
    </recommendedName>
</protein>
<evidence type="ECO:0000256" key="5">
    <source>
        <dbReference type="SAM" id="MobiDB-lite"/>
    </source>
</evidence>
<feature type="region of interest" description="Disordered" evidence="5">
    <location>
        <begin position="386"/>
        <end position="433"/>
    </location>
</feature>
<proteinExistence type="predicted"/>
<evidence type="ECO:0000256" key="4">
    <source>
        <dbReference type="ARBA" id="ARBA00022737"/>
    </source>
</evidence>
<evidence type="ECO:0000256" key="3">
    <source>
        <dbReference type="ARBA" id="ARBA00022614"/>
    </source>
</evidence>
<gene>
    <name evidence="9" type="ORF">SPHA_28420</name>
</gene>
<keyword evidence="2" id="KW-0963">Cytoplasm</keyword>
<dbReference type="Pfam" id="PF25357">
    <property type="entry name" value="PH_S11IP"/>
    <property type="match status" value="1"/>
</dbReference>
<keyword evidence="3" id="KW-0433">Leucine-rich repeat</keyword>
<evidence type="ECO:0000259" key="7">
    <source>
        <dbReference type="Pfam" id="PF25357"/>
    </source>
</evidence>
<comment type="caution">
    <text evidence="9">The sequence shown here is derived from an EMBL/GenBank/DDBJ whole genome shotgun (WGS) entry which is preliminary data.</text>
</comment>
<dbReference type="Pfam" id="PF25624">
    <property type="entry name" value="PH_S11IP_C"/>
    <property type="match status" value="1"/>
</dbReference>
<keyword evidence="4" id="KW-0677">Repeat</keyword>
<reference evidence="9" key="1">
    <citation type="submission" date="2021-01" db="EMBL/GenBank/DDBJ databases">
        <authorList>
            <person name="Li R."/>
            <person name="Bekaert M."/>
        </authorList>
    </citation>
    <scope>NUCLEOTIDE SEQUENCE</scope>
    <source>
        <strain evidence="9">Farmed</strain>
    </source>
</reference>
<sequence length="1337" mass="151012">MTLIVGGVLSVTGKMSLAAAEVMVHQLAELIHYQSTKIFKGEGRLNLSTQTLVFLNQAMKEQYHTNFGNENEMILTLDQKRKLNTVKDDIHFVTEVLVHTTSLKLYHQSHSIPGPLDIGMFNYLTEIDINRVPIHMIQGLQKLRITLQHITINRSLQSVKLLFEKCGGDMSVPVSWQKLESANLSQNSIQELDSSLSLLPMLKFLDLSHNNLKTTGRYLENLLYIERLNLAFNHLTGLPSLSFHTKSSLTSLILRNNSLYNLDGVEELGHLVELDVSGNLLSDHSCLAVISGMHRLKKLSLFDNPMTYRADHRTKAVGHISPLVNGNGIVLDGKSLTYSELKVTIQRNKITKSASFYFRPQMESSHTICDSGISDLNCEEEPIAEPVKKKRTQCKKTCRSGKINSERNSPIPQLSTGSDSSRTSSPQGSVTSMSIREIEQLRVYHGDNWLQQYENLRENREGSTNSPEQSNYEESDQPPSPAEEEAMAEDVKGEPYLGIKEPLLEDNKKTQNNCETAEKKAESDDEQSDEVSILSHESSEHNTESENNGIISDEIDSDIKRMSTIEFHYGMETEPFIVKRSLDEDAEEIFVSTDERFLIEKDLQGCQLDRLDMKCVTYMSLLKKKGQTVIKLKFNYVKSNRRERTYVMIDENEADELGKIISPFVEEHQMKVNKKETHHLMCLKCSHNFTKIEDAAPSTLMSGGTPKKTKDICPKCQSNNVVCQPAGSVRREELPQKSSVLALFSFGSNPSSGSTTPVNDASPLLRRKGAISRHRKHLTPKDMNSITPYSDDSKSLQNWSQSAENISQIFVEDSPDKIRPASFNLEATQTWSETQDSLNAVKKEEVDKDLEVLKNPESEKTSILQLACEKVLKENVHSYAINVQKRKGFYLNSSPNLSLTPPDSFLTSNVCHSMVSSVYKHTLQPTSTTEGDVPRISVEEFGICSKPVDENEDEQDECDSRTDKESSIQPIDETVDVASHPAHDVTADMVSLSDSTDTNSDITALSESVDPEVHKEFSDIACIHLDHQIHLFLVMKHFQHAERYTFSIKSPVVQHIVGEYSSLLVLSTVNIFIFTMKGPNPSENPEMFVKLKSKHAITELKYIDIGLGYQSFRLEFDAECGSYSFLVKDEHVVRKFVSTVVEISQKFVNLDQMGPVKVGQYHHETIENIRQLLHRNDCSENVGIDVEHPEKSLTTYLMATQLKDEKGEQKLPVSVAVLGTLLYLLIENHQWPMPRLQPKMPYDNVGHQFLVLDKQNILDITSLKIWKNNDKRLRLTFLNEISGFCQKSLGSKIQSRLGGGSCELKLIDNSCDKNSQQTNVFQRKYKGFIFIKKKTKK</sequence>
<dbReference type="InterPro" id="IPR032675">
    <property type="entry name" value="LRR_dom_sf"/>
</dbReference>
<comment type="subcellular location">
    <subcellularLocation>
        <location evidence="1">Cytoplasm</location>
    </subcellularLocation>
</comment>
<name>A0A812C505_ACAPH</name>
<dbReference type="PANTHER" id="PTHR15454">
    <property type="entry name" value="NISCHARIN RELATED"/>
    <property type="match status" value="1"/>
</dbReference>
<dbReference type="InterPro" id="IPR057676">
    <property type="entry name" value="PH_S11IP_C"/>
</dbReference>
<feature type="domain" description="STK11-interacting protein C-terminal PH" evidence="8">
    <location>
        <begin position="1193"/>
        <end position="1282"/>
    </location>
</feature>
<dbReference type="EMBL" id="CAHIKZ030001113">
    <property type="protein sequence ID" value="CAE1253379.1"/>
    <property type="molecule type" value="Genomic_DNA"/>
</dbReference>
<feature type="domain" description="Serine/threonine-protein kinase 11-interacting protein PH" evidence="7">
    <location>
        <begin position="574"/>
        <end position="667"/>
    </location>
</feature>
<feature type="region of interest" description="Disordered" evidence="5">
    <location>
        <begin position="770"/>
        <end position="798"/>
    </location>
</feature>
<dbReference type="Proteomes" id="UP000597762">
    <property type="component" value="Unassembled WGS sequence"/>
</dbReference>
<feature type="domain" description="PLEKHM2 PH" evidence="6">
    <location>
        <begin position="1021"/>
        <end position="1148"/>
    </location>
</feature>
<dbReference type="InterPro" id="IPR001611">
    <property type="entry name" value="Leu-rich_rpt"/>
</dbReference>
<organism evidence="9 10">
    <name type="scientific">Acanthosepion pharaonis</name>
    <name type="common">Pharaoh cuttlefish</name>
    <name type="synonym">Sepia pharaonis</name>
    <dbReference type="NCBI Taxonomy" id="158019"/>
    <lineage>
        <taxon>Eukaryota</taxon>
        <taxon>Metazoa</taxon>
        <taxon>Spiralia</taxon>
        <taxon>Lophotrochozoa</taxon>
        <taxon>Mollusca</taxon>
        <taxon>Cephalopoda</taxon>
        <taxon>Coleoidea</taxon>
        <taxon>Decapodiformes</taxon>
        <taxon>Sepiida</taxon>
        <taxon>Sepiina</taxon>
        <taxon>Sepiidae</taxon>
        <taxon>Acanthosepion</taxon>
    </lineage>
</organism>
<dbReference type="SUPFAM" id="SSF52075">
    <property type="entry name" value="Outer arm dynein light chain 1"/>
    <property type="match status" value="1"/>
</dbReference>
<dbReference type="Gene3D" id="3.80.10.10">
    <property type="entry name" value="Ribonuclease Inhibitor"/>
    <property type="match status" value="2"/>
</dbReference>
<dbReference type="InterPro" id="IPR057288">
    <property type="entry name" value="PH_PLEKHM2"/>
</dbReference>
<dbReference type="PROSITE" id="PS51450">
    <property type="entry name" value="LRR"/>
    <property type="match status" value="3"/>
</dbReference>
<feature type="region of interest" description="Disordered" evidence="5">
    <location>
        <begin position="458"/>
        <end position="555"/>
    </location>
</feature>
<dbReference type="Pfam" id="PF23142">
    <property type="entry name" value="PH_PLEKHM2"/>
    <property type="match status" value="1"/>
</dbReference>
<evidence type="ECO:0000259" key="6">
    <source>
        <dbReference type="Pfam" id="PF23142"/>
    </source>
</evidence>
<evidence type="ECO:0000256" key="2">
    <source>
        <dbReference type="ARBA" id="ARBA00022490"/>
    </source>
</evidence>
<dbReference type="PANTHER" id="PTHR15454:SF69">
    <property type="entry name" value="SERINE_THREONINE-PROTEIN KINASE 11-INTERACTING PROTEIN"/>
    <property type="match status" value="1"/>
</dbReference>
<accession>A0A812C505</accession>
<feature type="compositionally biased region" description="Polar residues" evidence="5">
    <location>
        <begin position="782"/>
        <end position="798"/>
    </location>
</feature>
<evidence type="ECO:0000313" key="9">
    <source>
        <dbReference type="EMBL" id="CAE1253379.1"/>
    </source>
</evidence>
<feature type="compositionally biased region" description="Basic residues" evidence="5">
    <location>
        <begin position="388"/>
        <end position="399"/>
    </location>
</feature>
<dbReference type="InterPro" id="IPR057292">
    <property type="entry name" value="PH_S11IP"/>
</dbReference>
<feature type="compositionally biased region" description="Acidic residues" evidence="5">
    <location>
        <begin position="471"/>
        <end position="488"/>
    </location>
</feature>
<evidence type="ECO:0000256" key="1">
    <source>
        <dbReference type="ARBA" id="ARBA00004496"/>
    </source>
</evidence>
<dbReference type="GO" id="GO:0005737">
    <property type="term" value="C:cytoplasm"/>
    <property type="evidence" value="ECO:0007669"/>
    <property type="project" value="UniProtKB-SubCell"/>
</dbReference>
<evidence type="ECO:0000313" key="10">
    <source>
        <dbReference type="Proteomes" id="UP000597762"/>
    </source>
</evidence>
<feature type="compositionally biased region" description="Low complexity" evidence="5">
    <location>
        <begin position="415"/>
        <end position="429"/>
    </location>
</feature>
<keyword evidence="10" id="KW-1185">Reference proteome</keyword>